<evidence type="ECO:0000256" key="5">
    <source>
        <dbReference type="ARBA" id="ARBA00023253"/>
    </source>
</evidence>
<evidence type="ECO:0000313" key="10">
    <source>
        <dbReference type="EMBL" id="CEL96725.1"/>
    </source>
</evidence>
<dbReference type="Pfam" id="PF10250">
    <property type="entry name" value="O-FucT"/>
    <property type="match status" value="1"/>
</dbReference>
<organism evidence="10 11">
    <name type="scientific">Vitrella brassicaformis (strain CCMP3155)</name>
    <dbReference type="NCBI Taxonomy" id="1169540"/>
    <lineage>
        <taxon>Eukaryota</taxon>
        <taxon>Sar</taxon>
        <taxon>Alveolata</taxon>
        <taxon>Colpodellida</taxon>
        <taxon>Vitrellaceae</taxon>
        <taxon>Vitrella</taxon>
    </lineage>
</organism>
<evidence type="ECO:0000256" key="8">
    <source>
        <dbReference type="ARBA" id="ARBA00026232"/>
    </source>
</evidence>
<name>A0A0G4EJZ6_VITBC</name>
<comment type="subcellular location">
    <subcellularLocation>
        <location evidence="1">Endoplasmic reticulum</location>
    </subcellularLocation>
</comment>
<dbReference type="STRING" id="1169540.A0A0G4EJZ6"/>
<evidence type="ECO:0000256" key="1">
    <source>
        <dbReference type="ARBA" id="ARBA00004240"/>
    </source>
</evidence>
<dbReference type="FunCoup" id="A0A0G4EJZ6">
    <property type="interactions" value="48"/>
</dbReference>
<dbReference type="GO" id="GO:0006004">
    <property type="term" value="P:fucose metabolic process"/>
    <property type="evidence" value="ECO:0007669"/>
    <property type="project" value="UniProtKB-KW"/>
</dbReference>
<keyword evidence="9" id="KW-0732">Signal</keyword>
<keyword evidence="11" id="KW-1185">Reference proteome</keyword>
<feature type="signal peptide" evidence="9">
    <location>
        <begin position="1"/>
        <end position="24"/>
    </location>
</feature>
<proteinExistence type="inferred from homology"/>
<dbReference type="GO" id="GO:0046922">
    <property type="term" value="F:peptide-O-fucosyltransferase activity"/>
    <property type="evidence" value="ECO:0007669"/>
    <property type="project" value="InterPro"/>
</dbReference>
<dbReference type="PANTHER" id="PTHR13398:SF0">
    <property type="entry name" value="GDP-FUCOSE PROTEIN O-FUCOSYLTRANSFERASE 2"/>
    <property type="match status" value="1"/>
</dbReference>
<keyword evidence="5" id="KW-0294">Fucose metabolism</keyword>
<evidence type="ECO:0000256" key="7">
    <source>
        <dbReference type="ARBA" id="ARBA00025803"/>
    </source>
</evidence>
<comment type="pathway">
    <text evidence="2">Protein modification; protein glycosylation.</text>
</comment>
<protein>
    <recommendedName>
        <fullName evidence="8">GDP-fucose protein O-fucosyltransferase 2</fullName>
    </recommendedName>
</protein>
<evidence type="ECO:0000256" key="6">
    <source>
        <dbReference type="ARBA" id="ARBA00023277"/>
    </source>
</evidence>
<keyword evidence="3" id="KW-0808">Transferase</keyword>
<evidence type="ECO:0000256" key="2">
    <source>
        <dbReference type="ARBA" id="ARBA00004922"/>
    </source>
</evidence>
<reference evidence="10 11" key="1">
    <citation type="submission" date="2014-11" db="EMBL/GenBank/DDBJ databases">
        <authorList>
            <person name="Zhu J."/>
            <person name="Qi W."/>
            <person name="Song R."/>
        </authorList>
    </citation>
    <scope>NUCLEOTIDE SEQUENCE [LARGE SCALE GENOMIC DNA]</scope>
</reference>
<dbReference type="OMA" id="RNAVWPI"/>
<keyword evidence="6" id="KW-0119">Carbohydrate metabolism</keyword>
<feature type="chain" id="PRO_5005187749" description="GDP-fucose protein O-fucosyltransferase 2" evidence="9">
    <location>
        <begin position="25"/>
        <end position="488"/>
    </location>
</feature>
<dbReference type="Gene3D" id="3.40.50.11340">
    <property type="match status" value="1"/>
</dbReference>
<dbReference type="EMBL" id="CDMY01000244">
    <property type="protein sequence ID" value="CEL96725.1"/>
    <property type="molecule type" value="Genomic_DNA"/>
</dbReference>
<gene>
    <name evidence="10" type="ORF">Vbra_12030</name>
</gene>
<dbReference type="PANTHER" id="PTHR13398">
    <property type="entry name" value="GDP-FUCOSE PROTEIN O-FUCOSYLTRANSFERASE 2"/>
    <property type="match status" value="1"/>
</dbReference>
<evidence type="ECO:0000256" key="9">
    <source>
        <dbReference type="SAM" id="SignalP"/>
    </source>
</evidence>
<dbReference type="Gene3D" id="3.40.50.11350">
    <property type="match status" value="1"/>
</dbReference>
<dbReference type="OrthoDB" id="422368at2759"/>
<dbReference type="InterPro" id="IPR019378">
    <property type="entry name" value="GDP-Fuc_O-FucTrfase"/>
</dbReference>
<comment type="similarity">
    <text evidence="7">Belongs to the glycosyltransferase 68 family.</text>
</comment>
<sequence>MRIRAVHTLLLILIVCTGSRPSNAFEDHPSPVCRSLFIDADALYKLVKGRRKEPREDQTHHEQLAALNGILLPGGLRCHGALRFLLYDVKIGEGFNLQKDVFYRAALVVHRLNQHTWQRCGGGRSCHEMWVLVLPPWCHVVHWRAPTDDRPRLPWGAFFDMQVMRSVVPVMEWDEYIETANDGMLEVDTLLWGQWKGFFPDASFDKDQNRLQMQDFTKCEGGGRSVNYRHHCADGESSCSHPHQVGYSGKCDIVNARDARCYLYAHGPTAEDVAETIVEEPAFSEASSILLKRADNLMVPFPPTLVETDLYDVLLFNRKWRDLGDAFIAANLPPGGYLAAHVRRGDFARYRAEFAPPLPDVARRLKALMATTNVTKTFVCTDATADERVELRQLMPAGSMVFFETDLGHPGYNAIVEQWIAARAHTFIGTGESVFTRAIQHDRGLLGKSVDASRGHFCRQHPTGAETCESSASRVPTQRSEFRRAYWD</sequence>
<evidence type="ECO:0000256" key="3">
    <source>
        <dbReference type="ARBA" id="ARBA00022679"/>
    </source>
</evidence>
<dbReference type="InParanoid" id="A0A0G4EJZ6"/>
<dbReference type="VEuPathDB" id="CryptoDB:Vbra_12030"/>
<evidence type="ECO:0000256" key="4">
    <source>
        <dbReference type="ARBA" id="ARBA00022824"/>
    </source>
</evidence>
<dbReference type="Proteomes" id="UP000041254">
    <property type="component" value="Unassembled WGS sequence"/>
</dbReference>
<keyword evidence="4" id="KW-0256">Endoplasmic reticulum</keyword>
<dbReference type="PhylomeDB" id="A0A0G4EJZ6"/>
<dbReference type="GO" id="GO:0005783">
    <property type="term" value="C:endoplasmic reticulum"/>
    <property type="evidence" value="ECO:0007669"/>
    <property type="project" value="UniProtKB-SubCell"/>
</dbReference>
<evidence type="ECO:0000313" key="11">
    <source>
        <dbReference type="Proteomes" id="UP000041254"/>
    </source>
</evidence>
<accession>A0A0G4EJZ6</accession>
<dbReference type="AlphaFoldDB" id="A0A0G4EJZ6"/>
<dbReference type="InterPro" id="IPR045130">
    <property type="entry name" value="OFUT2-like"/>
</dbReference>